<evidence type="ECO:0000313" key="1">
    <source>
        <dbReference type="EMBL" id="PHH54190.1"/>
    </source>
</evidence>
<sequence>MGTSLSPHIEAACRQLASLPQQARWLHDLLGSQGPCAPMDTHGPFATRILEYLYRIERIRMHR</sequence>
<accession>A0A2C5XA63</accession>
<dbReference type="AlphaFoldDB" id="A0A2C5XA63"/>
<name>A0A2C5XA63_9PEZI</name>
<organism evidence="1 2">
    <name type="scientific">Ceratocystis fimbriata CBS 114723</name>
    <dbReference type="NCBI Taxonomy" id="1035309"/>
    <lineage>
        <taxon>Eukaryota</taxon>
        <taxon>Fungi</taxon>
        <taxon>Dikarya</taxon>
        <taxon>Ascomycota</taxon>
        <taxon>Pezizomycotina</taxon>
        <taxon>Sordariomycetes</taxon>
        <taxon>Hypocreomycetidae</taxon>
        <taxon>Microascales</taxon>
        <taxon>Ceratocystidaceae</taxon>
        <taxon>Ceratocystis</taxon>
    </lineage>
</organism>
<comment type="caution">
    <text evidence="1">The sequence shown here is derived from an EMBL/GenBank/DDBJ whole genome shotgun (WGS) entry which is preliminary data.</text>
</comment>
<evidence type="ECO:0000313" key="2">
    <source>
        <dbReference type="Proteomes" id="UP000222788"/>
    </source>
</evidence>
<keyword evidence="2" id="KW-1185">Reference proteome</keyword>
<protein>
    <submittedName>
        <fullName evidence="1">Uncharacterized protein</fullName>
    </submittedName>
</protein>
<proteinExistence type="predicted"/>
<reference evidence="1 2" key="1">
    <citation type="journal article" date="2013" name="Fungal Biol.">
        <title>Analysis of microsatellite markers in the genome of the plant pathogen Ceratocystis fimbriata.</title>
        <authorList>
            <person name="Simpson M.C."/>
            <person name="Wilken P.M."/>
            <person name="Coetzee M.P."/>
            <person name="Wingfield M.J."/>
            <person name="Wingfield B.D."/>
        </authorList>
    </citation>
    <scope>NUCLEOTIDE SEQUENCE [LARGE SCALE GENOMIC DNA]</scope>
    <source>
        <strain evidence="1 2">CBS 114723</strain>
    </source>
</reference>
<dbReference type="Proteomes" id="UP000222788">
    <property type="component" value="Unassembled WGS sequence"/>
</dbReference>
<dbReference type="EMBL" id="APWK03000031">
    <property type="protein sequence ID" value="PHH54190.1"/>
    <property type="molecule type" value="Genomic_DNA"/>
</dbReference>
<reference evidence="1 2" key="2">
    <citation type="journal article" date="2013" name="IMA Fungus">
        <title>IMA Genome-F 1: Ceratocystis fimbriata: Draft nuclear genome sequence for the plant pathogen, Ceratocystis fimbriata.</title>
        <authorList>
            <person name="Wilken P.M."/>
            <person name="Steenkamp E.T."/>
            <person name="Wingfield M.J."/>
            <person name="de Beer Z.W."/>
            <person name="Wingfield B.D."/>
        </authorList>
    </citation>
    <scope>NUCLEOTIDE SEQUENCE [LARGE SCALE GENOMIC DNA]</scope>
    <source>
        <strain evidence="1 2">CBS 114723</strain>
    </source>
</reference>
<gene>
    <name evidence="1" type="ORF">CFIMG_002007RAa</name>
</gene>